<accession>A0AAV7N369</accession>
<gene>
    <name evidence="2" type="ORF">NDU88_007793</name>
</gene>
<dbReference type="Proteomes" id="UP001066276">
    <property type="component" value="Chromosome 9"/>
</dbReference>
<feature type="region of interest" description="Disordered" evidence="1">
    <location>
        <begin position="113"/>
        <end position="141"/>
    </location>
</feature>
<comment type="caution">
    <text evidence="2">The sequence shown here is derived from an EMBL/GenBank/DDBJ whole genome shotgun (WGS) entry which is preliminary data.</text>
</comment>
<dbReference type="EMBL" id="JANPWB010000013">
    <property type="protein sequence ID" value="KAJ1110442.1"/>
    <property type="molecule type" value="Genomic_DNA"/>
</dbReference>
<evidence type="ECO:0000313" key="2">
    <source>
        <dbReference type="EMBL" id="KAJ1110442.1"/>
    </source>
</evidence>
<keyword evidence="3" id="KW-1185">Reference proteome</keyword>
<organism evidence="2 3">
    <name type="scientific">Pleurodeles waltl</name>
    <name type="common">Iberian ribbed newt</name>
    <dbReference type="NCBI Taxonomy" id="8319"/>
    <lineage>
        <taxon>Eukaryota</taxon>
        <taxon>Metazoa</taxon>
        <taxon>Chordata</taxon>
        <taxon>Craniata</taxon>
        <taxon>Vertebrata</taxon>
        <taxon>Euteleostomi</taxon>
        <taxon>Amphibia</taxon>
        <taxon>Batrachia</taxon>
        <taxon>Caudata</taxon>
        <taxon>Salamandroidea</taxon>
        <taxon>Salamandridae</taxon>
        <taxon>Pleurodelinae</taxon>
        <taxon>Pleurodeles</taxon>
    </lineage>
</organism>
<evidence type="ECO:0000256" key="1">
    <source>
        <dbReference type="SAM" id="MobiDB-lite"/>
    </source>
</evidence>
<reference evidence="2" key="1">
    <citation type="journal article" date="2022" name="bioRxiv">
        <title>Sequencing and chromosome-scale assembly of the giantPleurodeles waltlgenome.</title>
        <authorList>
            <person name="Brown T."/>
            <person name="Elewa A."/>
            <person name="Iarovenko S."/>
            <person name="Subramanian E."/>
            <person name="Araus A.J."/>
            <person name="Petzold A."/>
            <person name="Susuki M."/>
            <person name="Suzuki K.-i.T."/>
            <person name="Hayashi T."/>
            <person name="Toyoda A."/>
            <person name="Oliveira C."/>
            <person name="Osipova E."/>
            <person name="Leigh N.D."/>
            <person name="Simon A."/>
            <person name="Yun M.H."/>
        </authorList>
    </citation>
    <scope>NUCLEOTIDE SEQUENCE</scope>
    <source>
        <strain evidence="2">20211129_DDA</strain>
        <tissue evidence="2">Liver</tissue>
    </source>
</reference>
<evidence type="ECO:0000313" key="3">
    <source>
        <dbReference type="Proteomes" id="UP001066276"/>
    </source>
</evidence>
<sequence>MPNLLLGGTGSLLGSRGAGLDCGCCVAQPRDAWPLVETPSAMMMLGSTGNRVSGDAPGACFNQSFVASLSSFKSYLPLLARAACSSEQKILLVVGFKLLHLRLLYWQDRDRSGDRGGVPGPTSRFTVRGRPADKTSRTWTRGTAACL</sequence>
<dbReference type="AlphaFoldDB" id="A0AAV7N369"/>
<proteinExistence type="predicted"/>
<name>A0AAV7N369_PLEWA</name>
<protein>
    <submittedName>
        <fullName evidence="2">Uncharacterized protein</fullName>
    </submittedName>
</protein>